<evidence type="ECO:0000256" key="1">
    <source>
        <dbReference type="SAM" id="MobiDB-lite"/>
    </source>
</evidence>
<feature type="region of interest" description="Disordered" evidence="1">
    <location>
        <begin position="137"/>
        <end position="162"/>
    </location>
</feature>
<sequence>MTLVILLYSLLTVLCCVVLCCLSSPVSMMSSMASVGRPKAVSHAVVGKEKERTWFCGNDRLKTVSPCIKGKPRAVSPGMIGEQRAVPPWRPESMSPGVVGRDRAWSLGMLQNTSSYSSVTPCQTTTKTIRVTDILDSKPEPTKAPVKIRPPSPRPPPPKEPIFSCNLSSDPPVQPIIRRRAQSLPSVHERNRDRQVRFVDSLGLKLEEVKVFSKGEEPWIPPHVFSRLLMSAEMNSGRSLELSLPYFKPCFPENTGSQPGFVKRLVEQMVSLDQVLCSELGIIGKVQVLNLAFNKEVTIHYSFTNWRSSAETRACWVATLHRDQMEGPESDVFRFRLPVPPFILLPGAQLEFAVCYRVMGAEYWDNNDGNNYKLSCHSYTLTVPRECEDSIVHYT</sequence>
<dbReference type="AlphaFoldDB" id="A0A061ADV4"/>
<organism evidence="4 5">
    <name type="scientific">Oncorhynchus mykiss</name>
    <name type="common">Rainbow trout</name>
    <name type="synonym">Salmo gairdneri</name>
    <dbReference type="NCBI Taxonomy" id="8022"/>
    <lineage>
        <taxon>Eukaryota</taxon>
        <taxon>Metazoa</taxon>
        <taxon>Chordata</taxon>
        <taxon>Craniata</taxon>
        <taxon>Vertebrata</taxon>
        <taxon>Euteleostomi</taxon>
        <taxon>Actinopterygii</taxon>
        <taxon>Neopterygii</taxon>
        <taxon>Teleostei</taxon>
        <taxon>Protacanthopterygii</taxon>
        <taxon>Salmoniformes</taxon>
        <taxon>Salmonidae</taxon>
        <taxon>Salmoninae</taxon>
        <taxon>Oncorhynchus</taxon>
    </lineage>
</organism>
<dbReference type="GO" id="GO:0000164">
    <property type="term" value="C:protein phosphatase type 1 complex"/>
    <property type="evidence" value="ECO:0007669"/>
    <property type="project" value="TreeGrafter"/>
</dbReference>
<dbReference type="GO" id="GO:0008157">
    <property type="term" value="F:protein phosphatase 1 binding"/>
    <property type="evidence" value="ECO:0007669"/>
    <property type="project" value="TreeGrafter"/>
</dbReference>
<feature type="compositionally biased region" description="Pro residues" evidence="1">
    <location>
        <begin position="148"/>
        <end position="160"/>
    </location>
</feature>
<evidence type="ECO:0000259" key="3">
    <source>
        <dbReference type="PROSITE" id="PS51159"/>
    </source>
</evidence>
<dbReference type="EMBL" id="FR974853">
    <property type="protein sequence ID" value="CDR18077.1"/>
    <property type="molecule type" value="Genomic_DNA"/>
</dbReference>
<dbReference type="Gene3D" id="2.60.40.2440">
    <property type="entry name" value="Carbohydrate binding type-21 domain"/>
    <property type="match status" value="1"/>
</dbReference>
<evidence type="ECO:0000313" key="5">
    <source>
        <dbReference type="Proteomes" id="UP000193380"/>
    </source>
</evidence>
<protein>
    <recommendedName>
        <fullName evidence="3">CBM21 domain-containing protein</fullName>
    </recommendedName>
</protein>
<dbReference type="Proteomes" id="UP000193380">
    <property type="component" value="Unassembled WGS sequence"/>
</dbReference>
<evidence type="ECO:0000313" key="4">
    <source>
        <dbReference type="EMBL" id="CDR18077.1"/>
    </source>
</evidence>
<dbReference type="PANTHER" id="PTHR12307">
    <property type="entry name" value="PROTEIN PHOSPHATASE 1 REGULATORY SUBUNIT"/>
    <property type="match status" value="1"/>
</dbReference>
<dbReference type="Pfam" id="PF03370">
    <property type="entry name" value="CBM_21"/>
    <property type="match status" value="1"/>
</dbReference>
<keyword evidence="2" id="KW-0732">Signal</keyword>
<feature type="signal peptide" evidence="2">
    <location>
        <begin position="1"/>
        <end position="15"/>
    </location>
</feature>
<dbReference type="PROSITE" id="PS51159">
    <property type="entry name" value="CBM21"/>
    <property type="match status" value="1"/>
</dbReference>
<dbReference type="InterPro" id="IPR050782">
    <property type="entry name" value="PP1_regulatory_subunit_3"/>
</dbReference>
<accession>A0A061ADV4</accession>
<feature type="domain" description="CBM21" evidence="3">
    <location>
        <begin position="262"/>
        <end position="375"/>
    </location>
</feature>
<dbReference type="PANTHER" id="PTHR12307:SF4">
    <property type="entry name" value="PROTEIN PHOSPHATASE 1 REGULATORY SUBUNIT 3D"/>
    <property type="match status" value="1"/>
</dbReference>
<name>A0A061ADV4_ONCMY</name>
<dbReference type="InterPro" id="IPR005036">
    <property type="entry name" value="CBM21_dom"/>
</dbReference>
<dbReference type="STRING" id="8022.A0A061ADV4"/>
<dbReference type="GO" id="GO:2001069">
    <property type="term" value="F:glycogen binding"/>
    <property type="evidence" value="ECO:0007669"/>
    <property type="project" value="TreeGrafter"/>
</dbReference>
<gene>
    <name evidence="4" type="ORF">GSONMT00003020001</name>
</gene>
<feature type="chain" id="PRO_5013243647" description="CBM21 domain-containing protein" evidence="2">
    <location>
        <begin position="16"/>
        <end position="395"/>
    </location>
</feature>
<dbReference type="GO" id="GO:0005979">
    <property type="term" value="P:regulation of glycogen biosynthetic process"/>
    <property type="evidence" value="ECO:0007669"/>
    <property type="project" value="TreeGrafter"/>
</dbReference>
<dbReference type="InterPro" id="IPR038175">
    <property type="entry name" value="CBM21_dom_sf"/>
</dbReference>
<evidence type="ECO:0000256" key="2">
    <source>
        <dbReference type="SAM" id="SignalP"/>
    </source>
</evidence>
<reference evidence="4" key="1">
    <citation type="journal article" date="2014" name="Nat. Commun.">
        <title>The rainbow trout genome provides novel insights into evolution after whole-genome duplication in vertebrates.</title>
        <authorList>
            <person name="Berthelot C."/>
            <person name="Brunet F."/>
            <person name="Chalopin D."/>
            <person name="Juanchich A."/>
            <person name="Bernard M."/>
            <person name="Noel B."/>
            <person name="Bento P."/>
            <person name="Da Silva C."/>
            <person name="Labadie K."/>
            <person name="Alberti A."/>
            <person name="Aury J.M."/>
            <person name="Louis A."/>
            <person name="Dehais P."/>
            <person name="Bardou P."/>
            <person name="Montfort J."/>
            <person name="Klopp C."/>
            <person name="Cabau C."/>
            <person name="Gaspin C."/>
            <person name="Thorgaard G.H."/>
            <person name="Boussaha M."/>
            <person name="Quillet E."/>
            <person name="Guyomard R."/>
            <person name="Galiana D."/>
            <person name="Bobe J."/>
            <person name="Volff J.N."/>
            <person name="Genet C."/>
            <person name="Wincker P."/>
            <person name="Jaillon O."/>
            <person name="Roest Crollius H."/>
            <person name="Guiguen Y."/>
        </authorList>
    </citation>
    <scope>NUCLEOTIDE SEQUENCE [LARGE SCALE GENOMIC DNA]</scope>
</reference>
<proteinExistence type="predicted"/>
<dbReference type="PaxDb" id="8022-A0A061ADV4"/>
<reference evidence="4" key="2">
    <citation type="submission" date="2014-03" db="EMBL/GenBank/DDBJ databases">
        <authorList>
            <person name="Genoscope - CEA"/>
        </authorList>
    </citation>
    <scope>NUCLEOTIDE SEQUENCE</scope>
</reference>